<dbReference type="PANTHER" id="PTHR33512:SF4">
    <property type="entry name" value="PROTEIN, PUTATIVE (DUF1191)-RELATED"/>
    <property type="match status" value="1"/>
</dbReference>
<sequence length="270" mass="30896">METKTTNFHVIYLFLYLHFTCSTKCLKENSDESLDTTFHDSAFRALIHHHHPQTGTLYNTILPKNVSGIKVSFLRLRSRTLWQKGANFSNFIIPPKTRPVLHVKRILIVYHNLGNWSSLYYNVSGYAHKPGHRVFNASNLDLSKLIELNNTLGKPVSVEFQNSTLATNRRRFCASFGSFGKFTLTEMSFSDNVCYSENEGHFSIVVPFEKKQKKVRPFWIMGFAAGLVGVAGTVAVGSFVRWRNQEMEKEADGECLETYWIGDSKMPRLK</sequence>
<dbReference type="AlphaFoldDB" id="A0A830BII6"/>
<proteinExistence type="predicted"/>
<evidence type="ECO:0000256" key="1">
    <source>
        <dbReference type="SAM" id="Phobius"/>
    </source>
</evidence>
<dbReference type="GO" id="GO:0016020">
    <property type="term" value="C:membrane"/>
    <property type="evidence" value="ECO:0007669"/>
    <property type="project" value="TreeGrafter"/>
</dbReference>
<accession>A0A830BII6</accession>
<dbReference type="PANTHER" id="PTHR33512">
    <property type="entry name" value="PROTEIN, PUTATIVE (DUF1191)-RELATED"/>
    <property type="match status" value="1"/>
</dbReference>
<feature type="transmembrane region" description="Helical" evidence="1">
    <location>
        <begin position="218"/>
        <end position="240"/>
    </location>
</feature>
<keyword evidence="4" id="KW-1185">Reference proteome</keyword>
<dbReference type="EMBL" id="BMAC01000130">
    <property type="protein sequence ID" value="GFP86686.1"/>
    <property type="molecule type" value="Genomic_DNA"/>
</dbReference>
<keyword evidence="2" id="KW-0732">Signal</keyword>
<keyword evidence="1" id="KW-0472">Membrane</keyword>
<comment type="caution">
    <text evidence="3">The sequence shown here is derived from an EMBL/GenBank/DDBJ whole genome shotgun (WGS) entry which is preliminary data.</text>
</comment>
<reference evidence="3" key="1">
    <citation type="submission" date="2020-07" db="EMBL/GenBank/DDBJ databases">
        <title>Ethylene signaling mediates host invasion by parasitic plants.</title>
        <authorList>
            <person name="Yoshida S."/>
        </authorList>
    </citation>
    <scope>NUCLEOTIDE SEQUENCE</scope>
    <source>
        <strain evidence="3">Okayama</strain>
    </source>
</reference>
<gene>
    <name evidence="3" type="ORF">PHJA_000812400</name>
</gene>
<feature type="chain" id="PRO_5032603074" evidence="2">
    <location>
        <begin position="23"/>
        <end position="270"/>
    </location>
</feature>
<protein>
    <submittedName>
        <fullName evidence="3">Uncharacterized protein</fullName>
    </submittedName>
</protein>
<name>A0A830BII6_9LAMI</name>
<evidence type="ECO:0000313" key="3">
    <source>
        <dbReference type="EMBL" id="GFP86686.1"/>
    </source>
</evidence>
<keyword evidence="1" id="KW-0812">Transmembrane</keyword>
<feature type="signal peptide" evidence="2">
    <location>
        <begin position="1"/>
        <end position="22"/>
    </location>
</feature>
<evidence type="ECO:0000313" key="4">
    <source>
        <dbReference type="Proteomes" id="UP000653305"/>
    </source>
</evidence>
<organism evidence="3 4">
    <name type="scientific">Phtheirospermum japonicum</name>
    <dbReference type="NCBI Taxonomy" id="374723"/>
    <lineage>
        <taxon>Eukaryota</taxon>
        <taxon>Viridiplantae</taxon>
        <taxon>Streptophyta</taxon>
        <taxon>Embryophyta</taxon>
        <taxon>Tracheophyta</taxon>
        <taxon>Spermatophyta</taxon>
        <taxon>Magnoliopsida</taxon>
        <taxon>eudicotyledons</taxon>
        <taxon>Gunneridae</taxon>
        <taxon>Pentapetalae</taxon>
        <taxon>asterids</taxon>
        <taxon>lamiids</taxon>
        <taxon>Lamiales</taxon>
        <taxon>Orobanchaceae</taxon>
        <taxon>Orobanchaceae incertae sedis</taxon>
        <taxon>Phtheirospermum</taxon>
    </lineage>
</organism>
<evidence type="ECO:0000256" key="2">
    <source>
        <dbReference type="SAM" id="SignalP"/>
    </source>
</evidence>
<dbReference type="OrthoDB" id="768690at2759"/>
<keyword evidence="1" id="KW-1133">Transmembrane helix</keyword>
<dbReference type="InterPro" id="IPR010605">
    <property type="entry name" value="DUF1191"/>
</dbReference>
<dbReference type="Pfam" id="PF06697">
    <property type="entry name" value="DUF1191"/>
    <property type="match status" value="1"/>
</dbReference>
<dbReference type="Proteomes" id="UP000653305">
    <property type="component" value="Unassembled WGS sequence"/>
</dbReference>